<dbReference type="AlphaFoldDB" id="A0A1R1PE37"/>
<protein>
    <submittedName>
        <fullName evidence="1">Uncharacterized protein</fullName>
    </submittedName>
</protein>
<organism evidence="1 2">
    <name type="scientific">Zancudomyces culisetae</name>
    <name type="common">Gut fungus</name>
    <name type="synonym">Smittium culisetae</name>
    <dbReference type="NCBI Taxonomy" id="1213189"/>
    <lineage>
        <taxon>Eukaryota</taxon>
        <taxon>Fungi</taxon>
        <taxon>Fungi incertae sedis</taxon>
        <taxon>Zoopagomycota</taxon>
        <taxon>Kickxellomycotina</taxon>
        <taxon>Harpellomycetes</taxon>
        <taxon>Harpellales</taxon>
        <taxon>Legeriomycetaceae</taxon>
        <taxon>Zancudomyces</taxon>
    </lineage>
</organism>
<sequence length="143" mass="16287">MKNRSTGFSPSEMLYGVKMQTSSTWMPPAEIDNIEEEILQSLRVVPISIPKMREKAMENNAKSKSVISRDTTKCGPGGKFDSIWKGPYKIIKCYTKGVYLIKDPDGNMNTVNGDRLKAYKYSERMVPEVVPSSLRTKIRIYRN</sequence>
<dbReference type="EMBL" id="LSSK01001627">
    <property type="protein sequence ID" value="OMH79226.1"/>
    <property type="molecule type" value="Genomic_DNA"/>
</dbReference>
<dbReference type="Proteomes" id="UP000188320">
    <property type="component" value="Unassembled WGS sequence"/>
</dbReference>
<evidence type="ECO:0000313" key="2">
    <source>
        <dbReference type="Proteomes" id="UP000188320"/>
    </source>
</evidence>
<gene>
    <name evidence="1" type="ORF">AX774_g7367</name>
</gene>
<reference evidence="2" key="1">
    <citation type="submission" date="2017-01" db="EMBL/GenBank/DDBJ databases">
        <authorList>
            <person name="Wang Y."/>
            <person name="White M."/>
            <person name="Kvist S."/>
            <person name="Moncalvo J.-M."/>
        </authorList>
    </citation>
    <scope>NUCLEOTIDE SEQUENCE [LARGE SCALE GENOMIC DNA]</scope>
    <source>
        <strain evidence="2">COL-18-3</strain>
    </source>
</reference>
<dbReference type="OrthoDB" id="8052569at2759"/>
<comment type="caution">
    <text evidence="1">The sequence shown here is derived from an EMBL/GenBank/DDBJ whole genome shotgun (WGS) entry which is preliminary data.</text>
</comment>
<proteinExistence type="predicted"/>
<name>A0A1R1PE37_ZANCU</name>
<keyword evidence="2" id="KW-1185">Reference proteome</keyword>
<evidence type="ECO:0000313" key="1">
    <source>
        <dbReference type="EMBL" id="OMH79226.1"/>
    </source>
</evidence>
<accession>A0A1R1PE37</accession>